<feature type="domain" description="LTD" evidence="7">
    <location>
        <begin position="458"/>
        <end position="601"/>
    </location>
</feature>
<evidence type="ECO:0000256" key="5">
    <source>
        <dbReference type="SAM" id="SignalP"/>
    </source>
</evidence>
<evidence type="ECO:0000313" key="8">
    <source>
        <dbReference type="EMBL" id="OBY65523.1"/>
    </source>
</evidence>
<dbReference type="Pfam" id="PF00932">
    <property type="entry name" value="LTD"/>
    <property type="match status" value="1"/>
</dbReference>
<feature type="signal peptide" evidence="5">
    <location>
        <begin position="1"/>
        <end position="27"/>
    </location>
</feature>
<organism evidence="8 9">
    <name type="scientific">Polaribacter vadi</name>
    <dbReference type="NCBI Taxonomy" id="1774273"/>
    <lineage>
        <taxon>Bacteria</taxon>
        <taxon>Pseudomonadati</taxon>
        <taxon>Bacteroidota</taxon>
        <taxon>Flavobacteriia</taxon>
        <taxon>Flavobacteriales</taxon>
        <taxon>Flavobacteriaceae</taxon>
    </lineage>
</organism>
<dbReference type="Pfam" id="PF04231">
    <property type="entry name" value="Endonuclease_1"/>
    <property type="match status" value="1"/>
</dbReference>
<feature type="domain" description="Fibronectin type-III" evidence="6">
    <location>
        <begin position="377"/>
        <end position="462"/>
    </location>
</feature>
<dbReference type="Gene3D" id="2.60.40.10">
    <property type="entry name" value="Immunoglobulins"/>
    <property type="match status" value="2"/>
</dbReference>
<dbReference type="NCBIfam" id="TIGR04183">
    <property type="entry name" value="Por_Secre_tail"/>
    <property type="match status" value="1"/>
</dbReference>
<dbReference type="SUPFAM" id="SSF49265">
    <property type="entry name" value="Fibronectin type III"/>
    <property type="match status" value="1"/>
</dbReference>
<dbReference type="PANTHER" id="PTHR33607">
    <property type="entry name" value="ENDONUCLEASE-1"/>
    <property type="match status" value="1"/>
</dbReference>
<evidence type="ECO:0000256" key="2">
    <source>
        <dbReference type="ARBA" id="ARBA00022722"/>
    </source>
</evidence>
<feature type="domain" description="Fibronectin type-III" evidence="6">
    <location>
        <begin position="286"/>
        <end position="371"/>
    </location>
</feature>
<dbReference type="InterPro" id="IPR003961">
    <property type="entry name" value="FN3_dom"/>
</dbReference>
<dbReference type="PROSITE" id="PS51841">
    <property type="entry name" value="LTD"/>
    <property type="match status" value="1"/>
</dbReference>
<dbReference type="InterPro" id="IPR044925">
    <property type="entry name" value="His-Me_finger_sf"/>
</dbReference>
<dbReference type="GO" id="GO:0004518">
    <property type="term" value="F:nuclease activity"/>
    <property type="evidence" value="ECO:0007669"/>
    <property type="project" value="UniProtKB-KW"/>
</dbReference>
<dbReference type="Proteomes" id="UP000092584">
    <property type="component" value="Unassembled WGS sequence"/>
</dbReference>
<evidence type="ECO:0000313" key="9">
    <source>
        <dbReference type="Proteomes" id="UP000092584"/>
    </source>
</evidence>
<dbReference type="EMBL" id="LSFM01000018">
    <property type="protein sequence ID" value="OBY65523.1"/>
    <property type="molecule type" value="Genomic_DNA"/>
</dbReference>
<accession>A0A1B8U0W8</accession>
<keyword evidence="2" id="KW-0540">Nuclease</keyword>
<gene>
    <name evidence="8" type="ORF">LPB3_03940</name>
</gene>
<evidence type="ECO:0000259" key="7">
    <source>
        <dbReference type="PROSITE" id="PS51841"/>
    </source>
</evidence>
<dbReference type="InterPro" id="IPR026444">
    <property type="entry name" value="Secre_tail"/>
</dbReference>
<dbReference type="PANTHER" id="PTHR33607:SF2">
    <property type="entry name" value="ENDONUCLEASE-1"/>
    <property type="match status" value="1"/>
</dbReference>
<keyword evidence="4" id="KW-0378">Hydrolase</keyword>
<dbReference type="Pfam" id="PF18962">
    <property type="entry name" value="Por_Secre_tail"/>
    <property type="match status" value="1"/>
</dbReference>
<evidence type="ECO:0000256" key="1">
    <source>
        <dbReference type="ARBA" id="ARBA00006429"/>
    </source>
</evidence>
<protein>
    <recommendedName>
        <fullName evidence="10">Endonuclease I</fullName>
    </recommendedName>
</protein>
<evidence type="ECO:0008006" key="10">
    <source>
        <dbReference type="Google" id="ProtNLM"/>
    </source>
</evidence>
<dbReference type="AlphaFoldDB" id="A0A1B8U0W8"/>
<proteinExistence type="inferred from homology"/>
<dbReference type="InterPro" id="IPR007346">
    <property type="entry name" value="Endonuclease-I"/>
</dbReference>
<dbReference type="InterPro" id="IPR001322">
    <property type="entry name" value="Lamin_tail_dom"/>
</dbReference>
<dbReference type="GO" id="GO:0016787">
    <property type="term" value="F:hydrolase activity"/>
    <property type="evidence" value="ECO:0007669"/>
    <property type="project" value="UniProtKB-KW"/>
</dbReference>
<comment type="caution">
    <text evidence="8">The sequence shown here is derived from an EMBL/GenBank/DDBJ whole genome shotgun (WGS) entry which is preliminary data.</text>
</comment>
<dbReference type="CDD" id="cd00063">
    <property type="entry name" value="FN3"/>
    <property type="match status" value="2"/>
</dbReference>
<comment type="similarity">
    <text evidence="1">Belongs to the EndA/NucM nuclease family.</text>
</comment>
<evidence type="ECO:0000256" key="3">
    <source>
        <dbReference type="ARBA" id="ARBA00022729"/>
    </source>
</evidence>
<keyword evidence="3 5" id="KW-0732">Signal</keyword>
<feature type="chain" id="PRO_5008615865" description="Endonuclease I" evidence="5">
    <location>
        <begin position="28"/>
        <end position="732"/>
    </location>
</feature>
<keyword evidence="9" id="KW-1185">Reference proteome</keyword>
<dbReference type="SUPFAM" id="SSF54060">
    <property type="entry name" value="His-Me finger endonucleases"/>
    <property type="match status" value="1"/>
</dbReference>
<dbReference type="SMART" id="SM00060">
    <property type="entry name" value="FN3"/>
    <property type="match status" value="2"/>
</dbReference>
<dbReference type="InterPro" id="IPR036116">
    <property type="entry name" value="FN3_sf"/>
</dbReference>
<evidence type="ECO:0000259" key="6">
    <source>
        <dbReference type="PROSITE" id="PS50853"/>
    </source>
</evidence>
<dbReference type="STRING" id="1774273.LPB03_01170"/>
<reference evidence="9" key="1">
    <citation type="submission" date="2016-02" db="EMBL/GenBank/DDBJ databases">
        <authorList>
            <person name="Shin S.-K."/>
            <person name="Yi H."/>
            <person name="Kim E."/>
        </authorList>
    </citation>
    <scope>NUCLEOTIDE SEQUENCE [LARGE SCALE GENOMIC DNA]</scope>
    <source>
        <strain evidence="9">LPB0003</strain>
    </source>
</reference>
<name>A0A1B8U0W8_9FLAO</name>
<dbReference type="Pfam" id="PF00041">
    <property type="entry name" value="fn3"/>
    <property type="match status" value="2"/>
</dbReference>
<evidence type="ECO:0000256" key="4">
    <source>
        <dbReference type="ARBA" id="ARBA00022801"/>
    </source>
</evidence>
<dbReference type="KEGG" id="pob:LPB03_01170"/>
<dbReference type="InterPro" id="IPR013783">
    <property type="entry name" value="Ig-like_fold"/>
</dbReference>
<dbReference type="PROSITE" id="PS50853">
    <property type="entry name" value="FN3"/>
    <property type="match status" value="2"/>
</dbReference>
<sequence length="732" mass="81636">MFYVKNSFMIKKITFLLLFVCSTFIYAQQTYYNDVNLNLTGITLKEELATKIISTHTQFLFYDQVWGASKATDVNPNNNQEVLLIYGFENGTDTDVTNNRERGIDNNSGTPGDWNREHVFSQSLGVPPLSDAGPGSDAHHLRAADAQRNSSRNNRKFTIGSGFSGIQQNGGWYPGDEWKGDVARMMMYMYVRYNNRCLPSNIGTGDNSSTPDDMIDLFLQWNVEDPVSEFEKQRNTYHENTANQNAQGNRNPFIDNPILATRIWGGTKAEDLWGIYTSSDIQAPSTPTNLIASNNTTFSIDLSWEAATDNVVVSSYDVFVDGNLFANTTNTSLTINQLNSDTNYSFTVLAKDIVNNLSAQSNPVNASTLKDTEAPSVPTNLVISNQTTTSFVVSWDASTDNTAVTEYDVYLDGNKIATVTETMYTITNLFAATSYTVQILAKDKVGNLSNLSDDIIATTNNIDTNSTEIFFSEYLEGSSNNKALELVNLTDKDIDLSAYSIKRQSNGGLNGADWEFNFPLTGKIIKSQDVFVIVNEAAGEHSASKSQKAIAAGDFLISIADSIRVHNGDTNFGAPLNFNGDDPIGLFKNNVLIDIIGTYNSGQIEFGEDKTLRRKKNITQPNTNFDLTNEWDIFDKDNADDFGKHSAIVLSINLFLEGNIQFYPNPVRDILNIRNTTNSEIKNITIYNFLGKKVFYQKKPTYNINVKKISKGIYMLTFEVENKMYKSKIIKY</sequence>